<evidence type="ECO:0000313" key="3">
    <source>
        <dbReference type="EMBL" id="KAK3278936.1"/>
    </source>
</evidence>
<sequence>MELENSPRNTTSLTAVIGFLVVLLLAAHRTFLSSTIVRSRTASKDPCAAAQRNHQGGPRNACKFCNRPSHRFHHPTLPCHISGKTSMYQKWISEGKMPIGLKQFKDQLMVNHERVNRNEIPFTRDKFLQRFPQHLPPFMNPHKLEKPQPHKPRWNNTRTATRTLRTNQTTDA</sequence>
<comment type="caution">
    <text evidence="3">The sequence shown here is derived from an EMBL/GenBank/DDBJ whole genome shotgun (WGS) entry which is preliminary data.</text>
</comment>
<organism evidence="3 4">
    <name type="scientific">Cymbomonas tetramitiformis</name>
    <dbReference type="NCBI Taxonomy" id="36881"/>
    <lineage>
        <taxon>Eukaryota</taxon>
        <taxon>Viridiplantae</taxon>
        <taxon>Chlorophyta</taxon>
        <taxon>Pyramimonadophyceae</taxon>
        <taxon>Pyramimonadales</taxon>
        <taxon>Pyramimonadaceae</taxon>
        <taxon>Cymbomonas</taxon>
    </lineage>
</organism>
<accession>A0AAE0GJ14</accession>
<proteinExistence type="predicted"/>
<evidence type="ECO:0000256" key="1">
    <source>
        <dbReference type="SAM" id="MobiDB-lite"/>
    </source>
</evidence>
<keyword evidence="2" id="KW-1133">Transmembrane helix</keyword>
<gene>
    <name evidence="3" type="ORF">CYMTET_13159</name>
</gene>
<evidence type="ECO:0000256" key="2">
    <source>
        <dbReference type="SAM" id="Phobius"/>
    </source>
</evidence>
<feature type="transmembrane region" description="Helical" evidence="2">
    <location>
        <begin position="12"/>
        <end position="32"/>
    </location>
</feature>
<dbReference type="AlphaFoldDB" id="A0AAE0GJ14"/>
<keyword evidence="2" id="KW-0472">Membrane</keyword>
<dbReference type="Proteomes" id="UP001190700">
    <property type="component" value="Unassembled WGS sequence"/>
</dbReference>
<evidence type="ECO:0000313" key="4">
    <source>
        <dbReference type="Proteomes" id="UP001190700"/>
    </source>
</evidence>
<keyword evidence="4" id="KW-1185">Reference proteome</keyword>
<protein>
    <submittedName>
        <fullName evidence="3">Uncharacterized protein</fullName>
    </submittedName>
</protein>
<dbReference type="EMBL" id="LGRX02005213">
    <property type="protein sequence ID" value="KAK3278936.1"/>
    <property type="molecule type" value="Genomic_DNA"/>
</dbReference>
<reference evidence="3 4" key="1">
    <citation type="journal article" date="2015" name="Genome Biol. Evol.">
        <title>Comparative Genomics of a Bacterivorous Green Alga Reveals Evolutionary Causalities and Consequences of Phago-Mixotrophic Mode of Nutrition.</title>
        <authorList>
            <person name="Burns J.A."/>
            <person name="Paasch A."/>
            <person name="Narechania A."/>
            <person name="Kim E."/>
        </authorList>
    </citation>
    <scope>NUCLEOTIDE SEQUENCE [LARGE SCALE GENOMIC DNA]</scope>
    <source>
        <strain evidence="3 4">PLY_AMNH</strain>
    </source>
</reference>
<feature type="region of interest" description="Disordered" evidence="1">
    <location>
        <begin position="141"/>
        <end position="172"/>
    </location>
</feature>
<name>A0AAE0GJ14_9CHLO</name>
<feature type="compositionally biased region" description="Low complexity" evidence="1">
    <location>
        <begin position="155"/>
        <end position="172"/>
    </location>
</feature>
<keyword evidence="2" id="KW-0812">Transmembrane</keyword>